<protein>
    <submittedName>
        <fullName evidence="3">Uncharacterized protein</fullName>
    </submittedName>
</protein>
<evidence type="ECO:0000313" key="3">
    <source>
        <dbReference type="EMBL" id="MFC3552121.1"/>
    </source>
</evidence>
<organism evidence="3 4">
    <name type="scientific">Lysobacter cavernae</name>
    <dbReference type="NCBI Taxonomy" id="1685901"/>
    <lineage>
        <taxon>Bacteria</taxon>
        <taxon>Pseudomonadati</taxon>
        <taxon>Pseudomonadota</taxon>
        <taxon>Gammaproteobacteria</taxon>
        <taxon>Lysobacterales</taxon>
        <taxon>Lysobacteraceae</taxon>
        <taxon>Lysobacter</taxon>
    </lineage>
</organism>
<keyword evidence="2" id="KW-1133">Transmembrane helix</keyword>
<feature type="transmembrane region" description="Helical" evidence="2">
    <location>
        <begin position="6"/>
        <end position="23"/>
    </location>
</feature>
<comment type="caution">
    <text evidence="3">The sequence shown here is derived from an EMBL/GenBank/DDBJ whole genome shotgun (WGS) entry which is preliminary data.</text>
</comment>
<gene>
    <name evidence="3" type="ORF">ACFOLC_14040</name>
</gene>
<feature type="region of interest" description="Disordered" evidence="1">
    <location>
        <begin position="32"/>
        <end position="63"/>
    </location>
</feature>
<sequence length="183" mass="19829">MDTHDLIWWIAGLVPGLLLGWRLRARQRATAPPSVPVAPTSPSPPVSQPQSTPPVPVVADPPAPAPQAEVVLEATPAIEPPPEARAESSSTSPSAWSSEIQALFDQGDTVEAIMQIRSTLGGPVARKAAREHLRSGTFRLPVDVRKLVDDGRKLDAIRRLCDQTHMDMTIAQDLIEKYAARTR</sequence>
<keyword evidence="2" id="KW-0812">Transmembrane</keyword>
<dbReference type="RefSeq" id="WP_386759881.1">
    <property type="nucleotide sequence ID" value="NZ_JBHRXK010000007.1"/>
</dbReference>
<evidence type="ECO:0000313" key="4">
    <source>
        <dbReference type="Proteomes" id="UP001595740"/>
    </source>
</evidence>
<keyword evidence="2" id="KW-0472">Membrane</keyword>
<dbReference type="Proteomes" id="UP001595740">
    <property type="component" value="Unassembled WGS sequence"/>
</dbReference>
<dbReference type="EMBL" id="JBHRXK010000007">
    <property type="protein sequence ID" value="MFC3552121.1"/>
    <property type="molecule type" value="Genomic_DNA"/>
</dbReference>
<keyword evidence="4" id="KW-1185">Reference proteome</keyword>
<reference evidence="4" key="1">
    <citation type="journal article" date="2019" name="Int. J. Syst. Evol. Microbiol.">
        <title>The Global Catalogue of Microorganisms (GCM) 10K type strain sequencing project: providing services to taxonomists for standard genome sequencing and annotation.</title>
        <authorList>
            <consortium name="The Broad Institute Genomics Platform"/>
            <consortium name="The Broad Institute Genome Sequencing Center for Infectious Disease"/>
            <person name="Wu L."/>
            <person name="Ma J."/>
        </authorList>
    </citation>
    <scope>NUCLEOTIDE SEQUENCE [LARGE SCALE GENOMIC DNA]</scope>
    <source>
        <strain evidence="4">KCTC 42875</strain>
    </source>
</reference>
<feature type="compositionally biased region" description="Pro residues" evidence="1">
    <location>
        <begin position="33"/>
        <end position="63"/>
    </location>
</feature>
<proteinExistence type="predicted"/>
<evidence type="ECO:0000256" key="1">
    <source>
        <dbReference type="SAM" id="MobiDB-lite"/>
    </source>
</evidence>
<name>A0ABV7RU06_9GAMM</name>
<evidence type="ECO:0000256" key="2">
    <source>
        <dbReference type="SAM" id="Phobius"/>
    </source>
</evidence>
<accession>A0ABV7RU06</accession>